<protein>
    <submittedName>
        <fullName evidence="1">(rape) hypothetical protein</fullName>
    </submittedName>
</protein>
<evidence type="ECO:0000313" key="1">
    <source>
        <dbReference type="EMBL" id="CAF1706859.1"/>
    </source>
</evidence>
<gene>
    <name evidence="1" type="ORF">DARMORV10_C03P60240.1</name>
</gene>
<reference evidence="1" key="1">
    <citation type="submission" date="2021-01" db="EMBL/GenBank/DDBJ databases">
        <authorList>
            <consortium name="Genoscope - CEA"/>
            <person name="William W."/>
        </authorList>
    </citation>
    <scope>NUCLEOTIDE SEQUENCE</scope>
</reference>
<dbReference type="EMBL" id="HG994367">
    <property type="protein sequence ID" value="CAF1706859.1"/>
    <property type="molecule type" value="Genomic_DNA"/>
</dbReference>
<dbReference type="PANTHER" id="PTHR37604">
    <property type="entry name" value="TRANSCRIPTION INITIATION FACTOR TFIID SUBUNIT"/>
    <property type="match status" value="1"/>
</dbReference>
<dbReference type="Proteomes" id="UP001295469">
    <property type="component" value="Chromosome C03"/>
</dbReference>
<sequence length="202" mass="23634">MSTWTNSYRHQLNLVSRHICQLGRILKVLTDSYKKECSATQLIKMFLNTTGYINLGSLAELVKDGTRMIHHPQNQKQPQVLQQQLHMQQQAHPRLQQQAHQRLPQQVYTHKLISCFLVNVSESFDKLQIQRQMHPQMQQMVNPQSLQQQQQLLERMRKRQVTSPRPNMDMEKDRPLVQVKLENPSEMGVDGNAFNPINLGLH</sequence>
<organism evidence="1">
    <name type="scientific">Brassica napus</name>
    <name type="common">Rape</name>
    <dbReference type="NCBI Taxonomy" id="3708"/>
    <lineage>
        <taxon>Eukaryota</taxon>
        <taxon>Viridiplantae</taxon>
        <taxon>Streptophyta</taxon>
        <taxon>Embryophyta</taxon>
        <taxon>Tracheophyta</taxon>
        <taxon>Spermatophyta</taxon>
        <taxon>Magnoliopsida</taxon>
        <taxon>eudicotyledons</taxon>
        <taxon>Gunneridae</taxon>
        <taxon>Pentapetalae</taxon>
        <taxon>rosids</taxon>
        <taxon>malvids</taxon>
        <taxon>Brassicales</taxon>
        <taxon>Brassicaceae</taxon>
        <taxon>Brassiceae</taxon>
        <taxon>Brassica</taxon>
    </lineage>
</organism>
<name>A0A816IF31_BRANA</name>
<dbReference type="AlphaFoldDB" id="A0A816IF31"/>
<accession>A0A816IF31</accession>
<dbReference type="PANTHER" id="PTHR37604:SF1">
    <property type="entry name" value="TRANSCRIPTION INITIATION FACTOR TFIID SUBUNIT"/>
    <property type="match status" value="1"/>
</dbReference>
<proteinExistence type="predicted"/>